<sequence length="168" mass="19046">MTGGSSPPSVRGQRQRRLQTADAELQWLGLSAVVGPRDLDVELHTKHATDTAKGSEDVCIEKQHETIAITITDKRKRTTSTNEDVDRNKTDDYNHLQKKLKTAIEVNLEGRREGNSSETLQLALRVPLEILWEIYKWSTPTDLLTLSRTNKSFKEYVLSDKSEVVEDL</sequence>
<reference evidence="2" key="1">
    <citation type="submission" date="2022-06" db="EMBL/GenBank/DDBJ databases">
        <title>Genome Sequence of Candolleomyces eurysporus.</title>
        <authorList>
            <person name="Buettner E."/>
        </authorList>
    </citation>
    <scope>NUCLEOTIDE SEQUENCE</scope>
    <source>
        <strain evidence="2">VTCC 930004</strain>
    </source>
</reference>
<gene>
    <name evidence="2" type="ORF">H1R20_g5092</name>
</gene>
<dbReference type="PROSITE" id="PS50181">
    <property type="entry name" value="FBOX"/>
    <property type="match status" value="1"/>
</dbReference>
<dbReference type="Proteomes" id="UP001140091">
    <property type="component" value="Unassembled WGS sequence"/>
</dbReference>
<evidence type="ECO:0000259" key="1">
    <source>
        <dbReference type="PROSITE" id="PS50181"/>
    </source>
</evidence>
<protein>
    <recommendedName>
        <fullName evidence="1">F-box domain-containing protein</fullName>
    </recommendedName>
</protein>
<dbReference type="AlphaFoldDB" id="A0A9W8MK46"/>
<evidence type="ECO:0000313" key="3">
    <source>
        <dbReference type="Proteomes" id="UP001140091"/>
    </source>
</evidence>
<evidence type="ECO:0000313" key="2">
    <source>
        <dbReference type="EMBL" id="KAJ2932003.1"/>
    </source>
</evidence>
<dbReference type="EMBL" id="JANBPK010000786">
    <property type="protein sequence ID" value="KAJ2932003.1"/>
    <property type="molecule type" value="Genomic_DNA"/>
</dbReference>
<proteinExistence type="predicted"/>
<accession>A0A9W8MK46</accession>
<feature type="non-terminal residue" evidence="2">
    <location>
        <position position="168"/>
    </location>
</feature>
<dbReference type="InterPro" id="IPR001810">
    <property type="entry name" value="F-box_dom"/>
</dbReference>
<comment type="caution">
    <text evidence="2">The sequence shown here is derived from an EMBL/GenBank/DDBJ whole genome shotgun (WGS) entry which is preliminary data.</text>
</comment>
<feature type="domain" description="F-box" evidence="1">
    <location>
        <begin position="120"/>
        <end position="168"/>
    </location>
</feature>
<dbReference type="Pfam" id="PF00646">
    <property type="entry name" value="F-box"/>
    <property type="match status" value="1"/>
</dbReference>
<dbReference type="OrthoDB" id="2322499at2759"/>
<organism evidence="2 3">
    <name type="scientific">Candolleomyces eurysporus</name>
    <dbReference type="NCBI Taxonomy" id="2828524"/>
    <lineage>
        <taxon>Eukaryota</taxon>
        <taxon>Fungi</taxon>
        <taxon>Dikarya</taxon>
        <taxon>Basidiomycota</taxon>
        <taxon>Agaricomycotina</taxon>
        <taxon>Agaricomycetes</taxon>
        <taxon>Agaricomycetidae</taxon>
        <taxon>Agaricales</taxon>
        <taxon>Agaricineae</taxon>
        <taxon>Psathyrellaceae</taxon>
        <taxon>Candolleomyces</taxon>
    </lineage>
</organism>
<dbReference type="CDD" id="cd09917">
    <property type="entry name" value="F-box_SF"/>
    <property type="match status" value="1"/>
</dbReference>
<name>A0A9W8MK46_9AGAR</name>
<keyword evidence="3" id="KW-1185">Reference proteome</keyword>